<comment type="caution">
    <text evidence="2">The sequence shown here is derived from an EMBL/GenBank/DDBJ whole genome shotgun (WGS) entry which is preliminary data.</text>
</comment>
<accession>A0A9W6LK91</accession>
<keyword evidence="1" id="KW-0175">Coiled coil</keyword>
<sequence length="79" mass="9535">MAITYDEVWISTMREINICKDYIRNYEKKILSLEKELGIKASQLNEDMLKDKKIRKLYETKLALEREQERLKGLEELLK</sequence>
<evidence type="ECO:0000313" key="3">
    <source>
        <dbReference type="Proteomes" id="UP001144297"/>
    </source>
</evidence>
<reference evidence="2" key="1">
    <citation type="submission" date="2022-12" db="EMBL/GenBank/DDBJ databases">
        <title>Reference genome sequencing for broad-spectrum identification of bacterial and archaeal isolates by mass spectrometry.</title>
        <authorList>
            <person name="Sekiguchi Y."/>
            <person name="Tourlousse D.M."/>
        </authorList>
    </citation>
    <scope>NUCLEOTIDE SEQUENCE</scope>
    <source>
        <strain evidence="2">TSL-P1</strain>
    </source>
</reference>
<name>A0A9W6LK91_9BACT</name>
<evidence type="ECO:0000313" key="2">
    <source>
        <dbReference type="EMBL" id="GLI53374.1"/>
    </source>
</evidence>
<keyword evidence="3" id="KW-1185">Reference proteome</keyword>
<gene>
    <name evidence="2" type="ORF">TISLANDTSLP1_10670</name>
</gene>
<proteinExistence type="predicted"/>
<organism evidence="2 3">
    <name type="scientific">Thermodesulfovibrio yellowstonii</name>
    <dbReference type="NCBI Taxonomy" id="28262"/>
    <lineage>
        <taxon>Bacteria</taxon>
        <taxon>Pseudomonadati</taxon>
        <taxon>Nitrospirota</taxon>
        <taxon>Thermodesulfovibrionia</taxon>
        <taxon>Thermodesulfovibrionales</taxon>
        <taxon>Thermodesulfovibrionaceae</taxon>
        <taxon>Thermodesulfovibrio</taxon>
    </lineage>
</organism>
<feature type="coiled-coil region" evidence="1">
    <location>
        <begin position="16"/>
        <end position="77"/>
    </location>
</feature>
<dbReference type="Proteomes" id="UP001144297">
    <property type="component" value="Unassembled WGS sequence"/>
</dbReference>
<evidence type="ECO:0000256" key="1">
    <source>
        <dbReference type="SAM" id="Coils"/>
    </source>
</evidence>
<dbReference type="EMBL" id="BSDX01000001">
    <property type="protein sequence ID" value="GLI53374.1"/>
    <property type="molecule type" value="Genomic_DNA"/>
</dbReference>
<protein>
    <submittedName>
        <fullName evidence="2">Uncharacterized protein</fullName>
    </submittedName>
</protein>
<dbReference type="AlphaFoldDB" id="A0A9W6LK91"/>